<reference evidence="5" key="1">
    <citation type="journal article" date="2019" name="Int. J. Syst. Evol. Microbiol.">
        <title>The Global Catalogue of Microorganisms (GCM) 10K type strain sequencing project: providing services to taxonomists for standard genome sequencing and annotation.</title>
        <authorList>
            <consortium name="The Broad Institute Genomics Platform"/>
            <consortium name="The Broad Institute Genome Sequencing Center for Infectious Disease"/>
            <person name="Wu L."/>
            <person name="Ma J."/>
        </authorList>
    </citation>
    <scope>NUCLEOTIDE SEQUENCE [LARGE SCALE GENOMIC DNA]</scope>
    <source>
        <strain evidence="5">CGMCC 4.7329</strain>
    </source>
</reference>
<accession>A0ABQ2K597</accession>
<feature type="domain" description="Resolvase/invertase-type recombinase catalytic" evidence="3">
    <location>
        <begin position="86"/>
        <end position="224"/>
    </location>
</feature>
<dbReference type="PANTHER" id="PTHR30461">
    <property type="entry name" value="DNA-INVERTASE FROM LAMBDOID PROPHAGE"/>
    <property type="match status" value="1"/>
</dbReference>
<evidence type="ECO:0000313" key="4">
    <source>
        <dbReference type="EMBL" id="GGN65979.1"/>
    </source>
</evidence>
<dbReference type="InterPro" id="IPR056911">
    <property type="entry name" value="Phage_Znf_bind_put"/>
</dbReference>
<gene>
    <name evidence="4" type="ORF">GCM10011610_00420</name>
</gene>
<protein>
    <recommendedName>
        <fullName evidence="3">Resolvase/invertase-type recombinase catalytic domain-containing protein</fullName>
    </recommendedName>
</protein>
<proteinExistence type="predicted"/>
<keyword evidence="2" id="KW-0233">DNA recombination</keyword>
<dbReference type="SUPFAM" id="SSF53041">
    <property type="entry name" value="Resolvase-like"/>
    <property type="match status" value="1"/>
</dbReference>
<dbReference type="InterPro" id="IPR006119">
    <property type="entry name" value="Resolv_N"/>
</dbReference>
<dbReference type="Pfam" id="PF24623">
    <property type="entry name" value="Phage_zn_bind_8"/>
    <property type="match status" value="1"/>
</dbReference>
<evidence type="ECO:0000256" key="2">
    <source>
        <dbReference type="ARBA" id="ARBA00023172"/>
    </source>
</evidence>
<dbReference type="InterPro" id="IPR036162">
    <property type="entry name" value="Resolvase-like_N_sf"/>
</dbReference>
<comment type="caution">
    <text evidence="4">The sequence shown here is derived from an EMBL/GenBank/DDBJ whole genome shotgun (WGS) entry which is preliminary data.</text>
</comment>
<evidence type="ECO:0000256" key="1">
    <source>
        <dbReference type="ARBA" id="ARBA00023125"/>
    </source>
</evidence>
<dbReference type="PROSITE" id="PS51736">
    <property type="entry name" value="RECOMBINASES_3"/>
    <property type="match status" value="1"/>
</dbReference>
<dbReference type="InterPro" id="IPR050639">
    <property type="entry name" value="SSR_resolvase"/>
</dbReference>
<dbReference type="Gene3D" id="3.40.50.1390">
    <property type="entry name" value="Resolvase, N-terminal catalytic domain"/>
    <property type="match status" value="1"/>
</dbReference>
<name>A0ABQ2K597_9NOCA</name>
<evidence type="ECO:0000259" key="3">
    <source>
        <dbReference type="PROSITE" id="PS51736"/>
    </source>
</evidence>
<dbReference type="CDD" id="cd03768">
    <property type="entry name" value="SR_ResInv"/>
    <property type="match status" value="1"/>
</dbReference>
<organism evidence="4 5">
    <name type="scientific">Nocardia rhizosphaerihabitans</name>
    <dbReference type="NCBI Taxonomy" id="1691570"/>
    <lineage>
        <taxon>Bacteria</taxon>
        <taxon>Bacillati</taxon>
        <taxon>Actinomycetota</taxon>
        <taxon>Actinomycetes</taxon>
        <taxon>Mycobacteriales</taxon>
        <taxon>Nocardiaceae</taxon>
        <taxon>Nocardia</taxon>
    </lineage>
</organism>
<sequence>MGVSDDDFLRVEAHDCPMSSCAAPAGSPCRTGKGKVAIGYHTARFRLVPSLAKSLTVATPALRCPGTVWTELPRPAAASDETGAHVRLGYARASTVRQSLDTQLDSLRAAGIGRIFSEKISTRALVRPELDRAVALAREIRASGAAVTLVVHEHKRLGRGIELAALAEQLKAAGIGLEFLTGELQGSHDPSGLVFTVLAALSGMEREYIRDRTLEGHESARGRGKSIGGVTVVDETMLAMALHLRASDLSLRDIAARLVITSGKKKGQHPSPATVMRLLREHDRAKGHVPATWTVGRT</sequence>
<dbReference type="Proteomes" id="UP000658127">
    <property type="component" value="Unassembled WGS sequence"/>
</dbReference>
<dbReference type="Pfam" id="PF00239">
    <property type="entry name" value="Resolvase"/>
    <property type="match status" value="1"/>
</dbReference>
<dbReference type="PANTHER" id="PTHR30461:SF2">
    <property type="entry name" value="SERINE RECOMBINASE PINE-RELATED"/>
    <property type="match status" value="1"/>
</dbReference>
<keyword evidence="1" id="KW-0238">DNA-binding</keyword>
<dbReference type="EMBL" id="BMNE01000001">
    <property type="protein sequence ID" value="GGN65979.1"/>
    <property type="molecule type" value="Genomic_DNA"/>
</dbReference>
<dbReference type="SMART" id="SM00857">
    <property type="entry name" value="Resolvase"/>
    <property type="match status" value="1"/>
</dbReference>
<evidence type="ECO:0000313" key="5">
    <source>
        <dbReference type="Proteomes" id="UP000658127"/>
    </source>
</evidence>
<keyword evidence="5" id="KW-1185">Reference proteome</keyword>